<dbReference type="PANTHER" id="PTHR36173">
    <property type="entry name" value="RIBONUCLEASE VAPC16-RELATED"/>
    <property type="match status" value="1"/>
</dbReference>
<accession>A0AA51R1K0</accession>
<protein>
    <submittedName>
        <fullName evidence="3">Type II toxin-antitoxin system VapC family toxin</fullName>
    </submittedName>
</protein>
<evidence type="ECO:0000313" key="2">
    <source>
        <dbReference type="EMBL" id="MDQ5770463.1"/>
    </source>
</evidence>
<dbReference type="Pfam" id="PF01850">
    <property type="entry name" value="PIN"/>
    <property type="match status" value="1"/>
</dbReference>
<dbReference type="CDD" id="cd09872">
    <property type="entry name" value="PIN_Sll0205-like"/>
    <property type="match status" value="1"/>
</dbReference>
<dbReference type="PANTHER" id="PTHR36173:SF2">
    <property type="entry name" value="RIBONUCLEASE VAPC16"/>
    <property type="match status" value="1"/>
</dbReference>
<dbReference type="InterPro" id="IPR029060">
    <property type="entry name" value="PIN-like_dom_sf"/>
</dbReference>
<dbReference type="InterPro" id="IPR041705">
    <property type="entry name" value="PIN_Sll0205"/>
</dbReference>
<proteinExistence type="predicted"/>
<dbReference type="RefSeq" id="WP_308136170.1">
    <property type="nucleotide sequence ID" value="NZ_CP133217.1"/>
</dbReference>
<dbReference type="AlphaFoldDB" id="A0AA51R1K0"/>
<reference evidence="3 4" key="1">
    <citation type="submission" date="2023-08" db="EMBL/GenBank/DDBJ databases">
        <title>New molecular markers tilS and rpoB for phylogenetic and monitoring studies of the genus Thiothrix biodiversity.</title>
        <authorList>
            <person name="Ravin N.V."/>
            <person name="Smolyakov D."/>
            <person name="Markov N.D."/>
            <person name="Beletsky A.V."/>
            <person name="Mardanov A.V."/>
            <person name="Rudenko T.S."/>
            <person name="Grabovich M.Y."/>
        </authorList>
    </citation>
    <scope>NUCLEOTIDE SEQUENCE</scope>
    <source>
        <strain evidence="3">DNT52</strain>
        <strain evidence="2 4">H33</strain>
    </source>
</reference>
<dbReference type="Proteomes" id="UP001229862">
    <property type="component" value="Chromosome"/>
</dbReference>
<organism evidence="3">
    <name type="scientific">Thiothrix subterranea</name>
    <dbReference type="NCBI Taxonomy" id="2735563"/>
    <lineage>
        <taxon>Bacteria</taxon>
        <taxon>Pseudomonadati</taxon>
        <taxon>Pseudomonadota</taxon>
        <taxon>Gammaproteobacteria</taxon>
        <taxon>Thiotrichales</taxon>
        <taxon>Thiotrichaceae</taxon>
        <taxon>Thiothrix</taxon>
    </lineage>
</organism>
<dbReference type="EMBL" id="JAVFKN010000031">
    <property type="protein sequence ID" value="MDQ5770463.1"/>
    <property type="molecule type" value="Genomic_DNA"/>
</dbReference>
<evidence type="ECO:0000313" key="3">
    <source>
        <dbReference type="EMBL" id="WML86859.1"/>
    </source>
</evidence>
<name>A0AA51R1K0_9GAMM</name>
<dbReference type="InterPro" id="IPR002716">
    <property type="entry name" value="PIN_dom"/>
</dbReference>
<feature type="domain" description="PIN" evidence="1">
    <location>
        <begin position="4"/>
        <end position="123"/>
    </location>
</feature>
<keyword evidence="4" id="KW-1185">Reference proteome</keyword>
<gene>
    <name evidence="2" type="ORF">RCC75_18185</name>
    <name evidence="3" type="ORF">RCG00_21580</name>
</gene>
<sequence>MRALLDTHTLLWLVDSPDKLPAAVTAICEDENNALFISIASFWELSIKMSLGKIELEDNALARLQTWCDENTVQLLHIQVSHCQQVQTLPFHHRDPFDRLLIAQAMCEKLILLSADGHFTDYAVDVIWKH</sequence>
<dbReference type="SUPFAM" id="SSF88723">
    <property type="entry name" value="PIN domain-like"/>
    <property type="match status" value="1"/>
</dbReference>
<evidence type="ECO:0000313" key="4">
    <source>
        <dbReference type="Proteomes" id="UP001223336"/>
    </source>
</evidence>
<dbReference type="Proteomes" id="UP001223336">
    <property type="component" value="Unassembled WGS sequence"/>
</dbReference>
<dbReference type="EMBL" id="CP133217">
    <property type="protein sequence ID" value="WML86859.1"/>
    <property type="molecule type" value="Genomic_DNA"/>
</dbReference>
<dbReference type="InterPro" id="IPR052919">
    <property type="entry name" value="TA_system_RNase"/>
</dbReference>
<dbReference type="Gene3D" id="3.40.50.1010">
    <property type="entry name" value="5'-nuclease"/>
    <property type="match status" value="1"/>
</dbReference>
<evidence type="ECO:0000259" key="1">
    <source>
        <dbReference type="Pfam" id="PF01850"/>
    </source>
</evidence>